<dbReference type="InterPro" id="IPR039261">
    <property type="entry name" value="FNR_nucleotide-bd"/>
</dbReference>
<evidence type="ECO:0000256" key="1">
    <source>
        <dbReference type="SAM" id="MobiDB-lite"/>
    </source>
</evidence>
<comment type="caution">
    <text evidence="2">The sequence shown here is derived from an EMBL/GenBank/DDBJ whole genome shotgun (WGS) entry which is preliminary data.</text>
</comment>
<organism evidence="2 3">
    <name type="scientific">Methylobacterium goesingense</name>
    <dbReference type="NCBI Taxonomy" id="243690"/>
    <lineage>
        <taxon>Bacteria</taxon>
        <taxon>Pseudomonadati</taxon>
        <taxon>Pseudomonadota</taxon>
        <taxon>Alphaproteobacteria</taxon>
        <taxon>Hyphomicrobiales</taxon>
        <taxon>Methylobacteriaceae</taxon>
        <taxon>Methylobacterium</taxon>
    </lineage>
</organism>
<accession>A0ABV2L4S4</accession>
<name>A0ABV2L4S4_9HYPH</name>
<dbReference type="InterPro" id="IPR050415">
    <property type="entry name" value="MRET"/>
</dbReference>
<sequence length="314" mass="33251">MSARCSLVVNGKSVRISTGDTPLEAALADGMITPATGLNGQGSAPAPRRAQSRSHRSESVKLALPRPASIEAPRPHPLPARNAATQKRTGTVTEISPLGPHTVEVVVTLTRRLVLEPGHQVVATFEGFEPVTLSPTLRVDGSAELNELVFHLRLSSDGRGLGHALGEAIDLDHPVKVKGPVGRGFYRPGGGRLVLLAAETGFAPIWSIARAARYIDPAREVTLMVGARDPLDLYMRPALDWLRATGVTRIVMVSDRTRQRPPEVRPGPLTAHLPSLRSTDVVHVAGDASTVGAVEVLAAASGARCYPVLIEPGI</sequence>
<dbReference type="SUPFAM" id="SSF52343">
    <property type="entry name" value="Ferredoxin reductase-like, C-terminal NADP-linked domain"/>
    <property type="match status" value="1"/>
</dbReference>
<evidence type="ECO:0000313" key="3">
    <source>
        <dbReference type="Proteomes" id="UP001549145"/>
    </source>
</evidence>
<dbReference type="PANTHER" id="PTHR47354">
    <property type="entry name" value="NADH OXIDOREDUCTASE HCR"/>
    <property type="match status" value="1"/>
</dbReference>
<evidence type="ECO:0000313" key="2">
    <source>
        <dbReference type="EMBL" id="MET3691895.1"/>
    </source>
</evidence>
<dbReference type="PANTHER" id="PTHR47354:SF5">
    <property type="entry name" value="PROTEIN RFBI"/>
    <property type="match status" value="1"/>
</dbReference>
<keyword evidence="3" id="KW-1185">Reference proteome</keyword>
<gene>
    <name evidence="2" type="ORF">ABID43_001420</name>
</gene>
<dbReference type="RefSeq" id="WP_238281220.1">
    <property type="nucleotide sequence ID" value="NZ_BPQL01000117.1"/>
</dbReference>
<proteinExistence type="predicted"/>
<protein>
    <submittedName>
        <fullName evidence="2">NAD(P)H-flavin reductase</fullName>
    </submittedName>
</protein>
<dbReference type="Gene3D" id="3.40.50.80">
    <property type="entry name" value="Nucleotide-binding domain of ferredoxin-NADP reductase (FNR) module"/>
    <property type="match status" value="1"/>
</dbReference>
<reference evidence="2 3" key="1">
    <citation type="submission" date="2024-06" db="EMBL/GenBank/DDBJ databases">
        <title>Genomic Encyclopedia of Type Strains, Phase IV (KMG-IV): sequencing the most valuable type-strain genomes for metagenomic binning, comparative biology and taxonomic classification.</title>
        <authorList>
            <person name="Goeker M."/>
        </authorList>
    </citation>
    <scope>NUCLEOTIDE SEQUENCE [LARGE SCALE GENOMIC DNA]</scope>
    <source>
        <strain evidence="2 3">DSM 21331</strain>
    </source>
</reference>
<feature type="region of interest" description="Disordered" evidence="1">
    <location>
        <begin position="34"/>
        <end position="91"/>
    </location>
</feature>
<dbReference type="Proteomes" id="UP001549145">
    <property type="component" value="Unassembled WGS sequence"/>
</dbReference>
<dbReference type="EMBL" id="JBEPMM010000002">
    <property type="protein sequence ID" value="MET3691895.1"/>
    <property type="molecule type" value="Genomic_DNA"/>
</dbReference>